<comment type="caution">
    <text evidence="2">The sequence shown here is derived from an EMBL/GenBank/DDBJ whole genome shotgun (WGS) entry which is preliminary data.</text>
</comment>
<evidence type="ECO:0000313" key="3">
    <source>
        <dbReference type="Proteomes" id="UP000774000"/>
    </source>
</evidence>
<dbReference type="PROSITE" id="PS51257">
    <property type="entry name" value="PROKAR_LIPOPROTEIN"/>
    <property type="match status" value="1"/>
</dbReference>
<proteinExistence type="predicted"/>
<name>A0A938XQ72_9FIRM</name>
<dbReference type="EMBL" id="JAFBDQ010000011">
    <property type="protein sequence ID" value="MBM7557367.1"/>
    <property type="molecule type" value="Genomic_DNA"/>
</dbReference>
<keyword evidence="3" id="KW-1185">Reference proteome</keyword>
<evidence type="ECO:0000259" key="1">
    <source>
        <dbReference type="Pfam" id="PF18998"/>
    </source>
</evidence>
<sequence>MKKLKRYLFFSLLIFIVLLLSACGSSGSVKSSPKYQTLTVEKIGEGAVIPVVGSHEMEKETIANLKATAASGWQFVNWEGEVANTASAETTVYMDGDKTVKAVFEELEPNLEYQTLTVEKIGEGAVIPAVGSHEMEKETTANLKATAASGWQFVNWEGEVANTASAETTVY</sequence>
<feature type="domain" description="Bacterial repeat" evidence="1">
    <location>
        <begin position="37"/>
        <end position="106"/>
    </location>
</feature>
<reference evidence="2" key="1">
    <citation type="submission" date="2021-01" db="EMBL/GenBank/DDBJ databases">
        <title>Genomic Encyclopedia of Type Strains, Phase IV (KMG-IV): sequencing the most valuable type-strain genomes for metagenomic binning, comparative biology and taxonomic classification.</title>
        <authorList>
            <person name="Goeker M."/>
        </authorList>
    </citation>
    <scope>NUCLEOTIDE SEQUENCE</scope>
    <source>
        <strain evidence="2">DSM 23230</strain>
    </source>
</reference>
<organism evidence="2 3">
    <name type="scientific">Halanaerobacter jeridensis</name>
    <dbReference type="NCBI Taxonomy" id="706427"/>
    <lineage>
        <taxon>Bacteria</taxon>
        <taxon>Bacillati</taxon>
        <taxon>Bacillota</taxon>
        <taxon>Clostridia</taxon>
        <taxon>Halanaerobiales</taxon>
        <taxon>Halobacteroidaceae</taxon>
        <taxon>Halanaerobacter</taxon>
    </lineage>
</organism>
<dbReference type="InterPro" id="IPR044060">
    <property type="entry name" value="Bacterial_rp_domain"/>
</dbReference>
<gene>
    <name evidence="2" type="ORF">JOC47_002233</name>
</gene>
<feature type="non-terminal residue" evidence="2">
    <location>
        <position position="171"/>
    </location>
</feature>
<evidence type="ECO:0000313" key="2">
    <source>
        <dbReference type="EMBL" id="MBM7557367.1"/>
    </source>
</evidence>
<protein>
    <recommendedName>
        <fullName evidence="1">Bacterial repeat domain-containing protein</fullName>
    </recommendedName>
</protein>
<dbReference type="Proteomes" id="UP000774000">
    <property type="component" value="Unassembled WGS sequence"/>
</dbReference>
<dbReference type="AlphaFoldDB" id="A0A938XQ72"/>
<accession>A0A938XQ72</accession>
<feature type="domain" description="Bacterial repeat" evidence="1">
    <location>
        <begin position="115"/>
        <end position="169"/>
    </location>
</feature>
<dbReference type="Pfam" id="PF18998">
    <property type="entry name" value="Flg_new_2"/>
    <property type="match status" value="2"/>
</dbReference>